<evidence type="ECO:0000313" key="1">
    <source>
        <dbReference type="EMBL" id="PPQ83938.1"/>
    </source>
</evidence>
<reference evidence="1 2" key="1">
    <citation type="journal article" date="2018" name="Evol. Lett.">
        <title>Horizontal gene cluster transfer increased hallucinogenic mushroom diversity.</title>
        <authorList>
            <person name="Reynolds H.T."/>
            <person name="Vijayakumar V."/>
            <person name="Gluck-Thaler E."/>
            <person name="Korotkin H.B."/>
            <person name="Matheny P.B."/>
            <person name="Slot J.C."/>
        </authorList>
    </citation>
    <scope>NUCLEOTIDE SEQUENCE [LARGE SCALE GENOMIC DNA]</scope>
    <source>
        <strain evidence="1 2">2631</strain>
    </source>
</reference>
<dbReference type="AlphaFoldDB" id="A0A409WZI0"/>
<evidence type="ECO:0000313" key="2">
    <source>
        <dbReference type="Proteomes" id="UP000283269"/>
    </source>
</evidence>
<evidence type="ECO:0008006" key="3">
    <source>
        <dbReference type="Google" id="ProtNLM"/>
    </source>
</evidence>
<name>A0A409WZI0_PSICY</name>
<dbReference type="Proteomes" id="UP000283269">
    <property type="component" value="Unassembled WGS sequence"/>
</dbReference>
<proteinExistence type="predicted"/>
<dbReference type="EMBL" id="NHYD01002949">
    <property type="protein sequence ID" value="PPQ83938.1"/>
    <property type="molecule type" value="Genomic_DNA"/>
</dbReference>
<dbReference type="OrthoDB" id="2269034at2759"/>
<sequence>MPQREVKVYKGCDILDGAPCLPCQQSIKLEAQIVVAKGPALDNLLILKRNLRTEINDHHDPITRRFPPELTSRVFEISSEECGPYDLHGEIPWDQLFTPLILGAVCQTWRHIAWSSPSLWTRICISSKVAMKDAYVDLVEEWLQRSGQLPLSMDIKFSSSNIPTNATFRRLISIINRHSNHWQNMDINCYPEQLRFICGDSTDAPILRNLSITGSGSRPRANYIFNSTMDSMKPRPSCVHLTDIHLKSVGIDWSDITHIALFMWCIHLDECIELLRQAPQLVDCHIQGLHTAKSEDWKAFASPYQLSVPHGLQSLCLMDYKGEDIGIRRRYITLELYHLPH</sequence>
<dbReference type="InParanoid" id="A0A409WZI0"/>
<dbReference type="STRING" id="93625.A0A409WZI0"/>
<accession>A0A409WZI0</accession>
<protein>
    <recommendedName>
        <fullName evidence="3">F-box domain-containing protein</fullName>
    </recommendedName>
</protein>
<gene>
    <name evidence="1" type="ORF">CVT25_000691</name>
</gene>
<organism evidence="1 2">
    <name type="scientific">Psilocybe cyanescens</name>
    <dbReference type="NCBI Taxonomy" id="93625"/>
    <lineage>
        <taxon>Eukaryota</taxon>
        <taxon>Fungi</taxon>
        <taxon>Dikarya</taxon>
        <taxon>Basidiomycota</taxon>
        <taxon>Agaricomycotina</taxon>
        <taxon>Agaricomycetes</taxon>
        <taxon>Agaricomycetidae</taxon>
        <taxon>Agaricales</taxon>
        <taxon>Agaricineae</taxon>
        <taxon>Strophariaceae</taxon>
        <taxon>Psilocybe</taxon>
    </lineage>
</organism>
<comment type="caution">
    <text evidence="1">The sequence shown here is derived from an EMBL/GenBank/DDBJ whole genome shotgun (WGS) entry which is preliminary data.</text>
</comment>
<keyword evidence="2" id="KW-1185">Reference proteome</keyword>